<dbReference type="STRING" id="1121451.DESAM_22308"/>
<gene>
    <name evidence="1" type="ORF">DESAM_22308</name>
</gene>
<dbReference type="PATRIC" id="fig|1121451.3.peg.2528"/>
<proteinExistence type="predicted"/>
<dbReference type="KEGG" id="dhy:DESAM_22308"/>
<dbReference type="HOGENOM" id="CLU_2933842_0_0_7"/>
<name>L0REF9_9BACT</name>
<dbReference type="EMBL" id="FO203522">
    <property type="protein sequence ID" value="CCO24575.1"/>
    <property type="molecule type" value="Genomic_DNA"/>
</dbReference>
<dbReference type="AlphaFoldDB" id="L0REF9"/>
<evidence type="ECO:0000313" key="2">
    <source>
        <dbReference type="Proteomes" id="UP000010808"/>
    </source>
</evidence>
<sequence>MFILQLNKFRSQKPYKCQPTCKAFSFSEGKMVIDFAASFLVKAVNCPENKFKWLRRRILK</sequence>
<reference evidence="1 2" key="1">
    <citation type="submission" date="2012-10" db="EMBL/GenBank/DDBJ databases">
        <authorList>
            <person name="Genoscope - CEA"/>
        </authorList>
    </citation>
    <scope>NUCLEOTIDE SEQUENCE [LARGE SCALE GENOMIC DNA]</scope>
    <source>
        <strain evidence="2">AM13 / DSM 14728</strain>
    </source>
</reference>
<protein>
    <submittedName>
        <fullName evidence="1">Uncharacterized protein</fullName>
    </submittedName>
</protein>
<dbReference type="Proteomes" id="UP000010808">
    <property type="component" value="Chromosome"/>
</dbReference>
<organism evidence="1 2">
    <name type="scientific">Maridesulfovibrio hydrothermalis AM13 = DSM 14728</name>
    <dbReference type="NCBI Taxonomy" id="1121451"/>
    <lineage>
        <taxon>Bacteria</taxon>
        <taxon>Pseudomonadati</taxon>
        <taxon>Thermodesulfobacteriota</taxon>
        <taxon>Desulfovibrionia</taxon>
        <taxon>Desulfovibrionales</taxon>
        <taxon>Desulfovibrionaceae</taxon>
        <taxon>Maridesulfovibrio</taxon>
    </lineage>
</organism>
<evidence type="ECO:0000313" key="1">
    <source>
        <dbReference type="EMBL" id="CCO24575.1"/>
    </source>
</evidence>
<accession>L0REF9</accession>
<keyword evidence="2" id="KW-1185">Reference proteome</keyword>